<evidence type="ECO:0000313" key="2">
    <source>
        <dbReference type="EMBL" id="OIR09924.1"/>
    </source>
</evidence>
<dbReference type="Gene3D" id="3.40.1260.10">
    <property type="entry name" value="DsrEFH-like"/>
    <property type="match status" value="1"/>
</dbReference>
<dbReference type="Pfam" id="PF02635">
    <property type="entry name" value="DsrE"/>
    <property type="match status" value="1"/>
</dbReference>
<accession>A0A1J5T7Y7</accession>
<protein>
    <submittedName>
        <fullName evidence="2">Intracellular sulfur oxidation protein DsrF</fullName>
    </submittedName>
</protein>
<comment type="caution">
    <text evidence="2">The sequence shown here is derived from an EMBL/GenBank/DDBJ whole genome shotgun (WGS) entry which is preliminary data.</text>
</comment>
<dbReference type="PROSITE" id="PS00430">
    <property type="entry name" value="TONB_DEPENDENT_REC_1"/>
    <property type="match status" value="1"/>
</dbReference>
<dbReference type="InterPro" id="IPR027396">
    <property type="entry name" value="DsrEFH-like"/>
</dbReference>
<gene>
    <name evidence="2" type="primary">dsrF_4</name>
    <name evidence="2" type="ORF">GALL_78450</name>
</gene>
<dbReference type="PANTHER" id="PTHR38780:SF1">
    <property type="entry name" value="PROTEIN TUSC"/>
    <property type="match status" value="1"/>
</dbReference>
<dbReference type="SUPFAM" id="SSF75169">
    <property type="entry name" value="DsrEFH-like"/>
    <property type="match status" value="1"/>
</dbReference>
<dbReference type="NCBIfam" id="TIGR03010">
    <property type="entry name" value="sulf_tusC_dsrF"/>
    <property type="match status" value="1"/>
</dbReference>
<dbReference type="InterPro" id="IPR010916">
    <property type="entry name" value="TonB_box_CS"/>
</dbReference>
<organism evidence="2">
    <name type="scientific">mine drainage metagenome</name>
    <dbReference type="NCBI Taxonomy" id="410659"/>
    <lineage>
        <taxon>unclassified sequences</taxon>
        <taxon>metagenomes</taxon>
        <taxon>ecological metagenomes</taxon>
    </lineage>
</organism>
<name>A0A1J5T7Y7_9ZZZZ</name>
<dbReference type="PANTHER" id="PTHR38780">
    <property type="entry name" value="PROTEIN TUSC"/>
    <property type="match status" value="1"/>
</dbReference>
<dbReference type="InterPro" id="IPR017462">
    <property type="entry name" value="Sulphur_relay_TusC/DsrF"/>
</dbReference>
<dbReference type="NCBIfam" id="NF001238">
    <property type="entry name" value="PRK00211.1"/>
    <property type="match status" value="1"/>
</dbReference>
<comment type="similarity">
    <text evidence="1">Belongs to the DsrF/TusC family.</text>
</comment>
<dbReference type="EMBL" id="MLJW01000024">
    <property type="protein sequence ID" value="OIR09924.1"/>
    <property type="molecule type" value="Genomic_DNA"/>
</dbReference>
<dbReference type="AlphaFoldDB" id="A0A1J5T7Y7"/>
<evidence type="ECO:0000256" key="1">
    <source>
        <dbReference type="ARBA" id="ARBA00005996"/>
    </source>
</evidence>
<dbReference type="InterPro" id="IPR003787">
    <property type="entry name" value="Sulphur_relay_DsrE/F-like"/>
</dbReference>
<proteinExistence type="inferred from homology"/>
<reference evidence="2" key="1">
    <citation type="submission" date="2016-10" db="EMBL/GenBank/DDBJ databases">
        <title>Sequence of Gallionella enrichment culture.</title>
        <authorList>
            <person name="Poehlein A."/>
            <person name="Muehling M."/>
            <person name="Daniel R."/>
        </authorList>
    </citation>
    <scope>NUCLEOTIDE SEQUENCE</scope>
</reference>
<sequence length="120" mass="12536">MAVKSLLFLNRAAPYGHGRAAEMLEAALVAAAFGQEVRLAFLDDGVFQLVAGQQGEAVGQKSLAGLIALIDEHDIDTVLVEAESLRERGLTADDLLVEAEILPRAALTLALAAADLVISA</sequence>